<accession>A0A2Z2P1L9</accession>
<dbReference type="Proteomes" id="UP000250079">
    <property type="component" value="Chromosome"/>
</dbReference>
<evidence type="ECO:0000313" key="1">
    <source>
        <dbReference type="EMBL" id="ASJ76441.1"/>
    </source>
</evidence>
<reference evidence="1 2" key="1">
    <citation type="submission" date="2016-12" db="EMBL/GenBank/DDBJ databases">
        <authorList>
            <person name="Song W.-J."/>
            <person name="Kurnit D.M."/>
        </authorList>
    </citation>
    <scope>NUCLEOTIDE SEQUENCE [LARGE SCALE GENOMIC DNA]</scope>
    <source>
        <strain evidence="1 2">IMCC3135</strain>
    </source>
</reference>
<dbReference type="EMBL" id="CP018632">
    <property type="protein sequence ID" value="ASJ76441.1"/>
    <property type="molecule type" value="Genomic_DNA"/>
</dbReference>
<dbReference type="AlphaFoldDB" id="A0A2Z2P1L9"/>
<proteinExistence type="predicted"/>
<name>A0A2Z2P1L9_9GAMM</name>
<keyword evidence="2" id="KW-1185">Reference proteome</keyword>
<protein>
    <submittedName>
        <fullName evidence="1">Uncharacterized protein</fullName>
    </submittedName>
</protein>
<dbReference type="KEGG" id="gai:IMCC3135_31970"/>
<sequence>MHQMWNVTPCPPVHIVVRQKSCYANSGKIGLQADQRAVFSRLYKSRLGENFVAEHVLITQHSESGLSMTGHQA</sequence>
<gene>
    <name evidence="1" type="ORF">IMCC3135_31970</name>
</gene>
<organism evidence="1 2">
    <name type="scientific">Granulosicoccus antarcticus IMCC3135</name>
    <dbReference type="NCBI Taxonomy" id="1192854"/>
    <lineage>
        <taxon>Bacteria</taxon>
        <taxon>Pseudomonadati</taxon>
        <taxon>Pseudomonadota</taxon>
        <taxon>Gammaproteobacteria</taxon>
        <taxon>Chromatiales</taxon>
        <taxon>Granulosicoccaceae</taxon>
        <taxon>Granulosicoccus</taxon>
    </lineage>
</organism>
<evidence type="ECO:0000313" key="2">
    <source>
        <dbReference type="Proteomes" id="UP000250079"/>
    </source>
</evidence>